<feature type="region of interest" description="Disordered" evidence="1">
    <location>
        <begin position="1"/>
        <end position="75"/>
    </location>
</feature>
<keyword evidence="3" id="KW-1185">Reference proteome</keyword>
<evidence type="ECO:0000313" key="2">
    <source>
        <dbReference type="EMBL" id="TKA25719.1"/>
    </source>
</evidence>
<feature type="compositionally biased region" description="Acidic residues" evidence="1">
    <location>
        <begin position="35"/>
        <end position="69"/>
    </location>
</feature>
<proteinExistence type="predicted"/>
<sequence length="136" mass="14035">MLGRGPAISMLAKSPTSPAAPIIPAPTIAVGIDAPPDEVDDDDEESESESDEPPLFEEEEPDPDPDPDPDPPVVVVELSPVDVPNAPRETVVTTVLLPPTTPPLPLIPAVPTMRVGATGTVVLPVADVTIASEELA</sequence>
<evidence type="ECO:0000313" key="3">
    <source>
        <dbReference type="Proteomes" id="UP000308549"/>
    </source>
</evidence>
<protein>
    <submittedName>
        <fullName evidence="2">Uncharacterized protein</fullName>
    </submittedName>
</protein>
<dbReference type="AlphaFoldDB" id="A0A4V5N4F3"/>
<feature type="compositionally biased region" description="Low complexity" evidence="1">
    <location>
        <begin position="14"/>
        <end position="29"/>
    </location>
</feature>
<gene>
    <name evidence="2" type="ORF">B0A50_05814</name>
</gene>
<reference evidence="2 3" key="1">
    <citation type="submission" date="2017-03" db="EMBL/GenBank/DDBJ databases">
        <title>Genomes of endolithic fungi from Antarctica.</title>
        <authorList>
            <person name="Coleine C."/>
            <person name="Masonjones S."/>
            <person name="Stajich J.E."/>
        </authorList>
    </citation>
    <scope>NUCLEOTIDE SEQUENCE [LARGE SCALE GENOMIC DNA]</scope>
    <source>
        <strain evidence="2 3">CCFEE 6315</strain>
    </source>
</reference>
<dbReference type="EMBL" id="NAJL01000033">
    <property type="protein sequence ID" value="TKA25719.1"/>
    <property type="molecule type" value="Genomic_DNA"/>
</dbReference>
<evidence type="ECO:0000256" key="1">
    <source>
        <dbReference type="SAM" id="MobiDB-lite"/>
    </source>
</evidence>
<accession>A0A4V5N4F3</accession>
<organism evidence="2 3">
    <name type="scientific">Salinomyces thailandicus</name>
    <dbReference type="NCBI Taxonomy" id="706561"/>
    <lineage>
        <taxon>Eukaryota</taxon>
        <taxon>Fungi</taxon>
        <taxon>Dikarya</taxon>
        <taxon>Ascomycota</taxon>
        <taxon>Pezizomycotina</taxon>
        <taxon>Dothideomycetes</taxon>
        <taxon>Dothideomycetidae</taxon>
        <taxon>Mycosphaerellales</taxon>
        <taxon>Teratosphaeriaceae</taxon>
        <taxon>Salinomyces</taxon>
    </lineage>
</organism>
<dbReference type="Proteomes" id="UP000308549">
    <property type="component" value="Unassembled WGS sequence"/>
</dbReference>
<comment type="caution">
    <text evidence="2">The sequence shown here is derived from an EMBL/GenBank/DDBJ whole genome shotgun (WGS) entry which is preliminary data.</text>
</comment>
<name>A0A4V5N4F3_9PEZI</name>